<organism evidence="2 3">
    <name type="scientific">Plasticicumulans lactativorans</name>
    <dbReference type="NCBI Taxonomy" id="1133106"/>
    <lineage>
        <taxon>Bacteria</taxon>
        <taxon>Pseudomonadati</taxon>
        <taxon>Pseudomonadota</taxon>
        <taxon>Gammaproteobacteria</taxon>
        <taxon>Candidatus Competibacteraceae</taxon>
        <taxon>Plasticicumulans</taxon>
    </lineage>
</organism>
<dbReference type="CDD" id="cd04196">
    <property type="entry name" value="GT_2_like_d"/>
    <property type="match status" value="1"/>
</dbReference>
<reference evidence="2 3" key="1">
    <citation type="submission" date="2019-03" db="EMBL/GenBank/DDBJ databases">
        <title>Genomic Encyclopedia of Type Strains, Phase IV (KMG-IV): sequencing the most valuable type-strain genomes for metagenomic binning, comparative biology and taxonomic classification.</title>
        <authorList>
            <person name="Goeker M."/>
        </authorList>
    </citation>
    <scope>NUCLEOTIDE SEQUENCE [LARGE SCALE GENOMIC DNA]</scope>
    <source>
        <strain evidence="2 3">DSM 25287</strain>
    </source>
</reference>
<sequence>MSPHVSILMSTYNGEAFLAEQIDSILKQSHRELELLIRDDGSRDGTLALVERYAHKDGRVRWLAEDNLGVTRSFFRLLGLARDTSAYYALCDQDDYWLRNKLRRAVATLERCPSDVPAMYFSRLRIVDENLRPSRQTRVPALFCLENALVENFATGCTIVLNRAARDLVLRNLPRECCMHDWWIYLLVLSKGRVFYDAYAGILYRQHGRNSVGYDRHLGRRLVQAARRLLAREVSRFDVYTQIVNFLEFARREGLPDEIVRLCEDVLRSRHSIAARLGLVLRNGGVIWQANPRGTIEQIRYLVSGALG</sequence>
<feature type="domain" description="Glycosyltransferase 2-like" evidence="1">
    <location>
        <begin position="6"/>
        <end position="145"/>
    </location>
</feature>
<dbReference type="PANTHER" id="PTHR22916">
    <property type="entry name" value="GLYCOSYLTRANSFERASE"/>
    <property type="match status" value="1"/>
</dbReference>
<dbReference type="EMBL" id="SLWY01000014">
    <property type="protein sequence ID" value="TCO80518.1"/>
    <property type="molecule type" value="Genomic_DNA"/>
</dbReference>
<accession>A0A4R2LCE5</accession>
<proteinExistence type="predicted"/>
<dbReference type="InterPro" id="IPR029044">
    <property type="entry name" value="Nucleotide-diphossugar_trans"/>
</dbReference>
<evidence type="ECO:0000259" key="1">
    <source>
        <dbReference type="Pfam" id="PF00535"/>
    </source>
</evidence>
<keyword evidence="3" id="KW-1185">Reference proteome</keyword>
<keyword evidence="2" id="KW-0808">Transferase</keyword>
<dbReference type="SUPFAM" id="SSF53448">
    <property type="entry name" value="Nucleotide-diphospho-sugar transferases"/>
    <property type="match status" value="1"/>
</dbReference>
<evidence type="ECO:0000313" key="2">
    <source>
        <dbReference type="EMBL" id="TCO80518.1"/>
    </source>
</evidence>
<protein>
    <submittedName>
        <fullName evidence="2">Glycosyltransferase involved in cell wall biosynthesis</fullName>
    </submittedName>
</protein>
<dbReference type="InterPro" id="IPR001173">
    <property type="entry name" value="Glyco_trans_2-like"/>
</dbReference>
<dbReference type="GO" id="GO:0016758">
    <property type="term" value="F:hexosyltransferase activity"/>
    <property type="evidence" value="ECO:0007669"/>
    <property type="project" value="UniProtKB-ARBA"/>
</dbReference>
<dbReference type="Gene3D" id="3.90.550.10">
    <property type="entry name" value="Spore Coat Polysaccharide Biosynthesis Protein SpsA, Chain A"/>
    <property type="match status" value="1"/>
</dbReference>
<dbReference type="PANTHER" id="PTHR22916:SF3">
    <property type="entry name" value="UDP-GLCNAC:BETAGAL BETA-1,3-N-ACETYLGLUCOSAMINYLTRANSFERASE-LIKE PROTEIN 1"/>
    <property type="match status" value="1"/>
</dbReference>
<evidence type="ECO:0000313" key="3">
    <source>
        <dbReference type="Proteomes" id="UP000295765"/>
    </source>
</evidence>
<dbReference type="Proteomes" id="UP000295765">
    <property type="component" value="Unassembled WGS sequence"/>
</dbReference>
<dbReference type="OrthoDB" id="9802649at2"/>
<gene>
    <name evidence="2" type="ORF">EV699_114165</name>
</gene>
<comment type="caution">
    <text evidence="2">The sequence shown here is derived from an EMBL/GenBank/DDBJ whole genome shotgun (WGS) entry which is preliminary data.</text>
</comment>
<dbReference type="Pfam" id="PF00535">
    <property type="entry name" value="Glycos_transf_2"/>
    <property type="match status" value="1"/>
</dbReference>
<dbReference type="AlphaFoldDB" id="A0A4R2LCE5"/>
<dbReference type="RefSeq" id="WP_132543706.1">
    <property type="nucleotide sequence ID" value="NZ_SLWY01000014.1"/>
</dbReference>
<name>A0A4R2LCE5_9GAMM</name>